<dbReference type="InterPro" id="IPR033648">
    <property type="entry name" value="AAR2_C"/>
</dbReference>
<dbReference type="Proteomes" id="UP000054937">
    <property type="component" value="Unassembled WGS sequence"/>
</dbReference>
<dbReference type="OrthoDB" id="288096at2759"/>
<reference evidence="2 3" key="1">
    <citation type="journal article" date="2015" name="Sci. Rep.">
        <title>Genome of the facultative scuticociliatosis pathogen Pseudocohnilembus persalinus provides insight into its virulence through horizontal gene transfer.</title>
        <authorList>
            <person name="Xiong J."/>
            <person name="Wang G."/>
            <person name="Cheng J."/>
            <person name="Tian M."/>
            <person name="Pan X."/>
            <person name="Warren A."/>
            <person name="Jiang C."/>
            <person name="Yuan D."/>
            <person name="Miao W."/>
        </authorList>
    </citation>
    <scope>NUCLEOTIDE SEQUENCE [LARGE SCALE GENOMIC DNA]</scope>
    <source>
        <strain evidence="2">36N120E</strain>
    </source>
</reference>
<dbReference type="InterPro" id="IPR038514">
    <property type="entry name" value="AAR2_C_sf"/>
</dbReference>
<dbReference type="PANTHER" id="PTHR12689">
    <property type="entry name" value="A1 CISTRON SPLICING FACTOR AAR2-RELATED"/>
    <property type="match status" value="1"/>
</dbReference>
<organism evidence="2 3">
    <name type="scientific">Pseudocohnilembus persalinus</name>
    <name type="common">Ciliate</name>
    <dbReference type="NCBI Taxonomy" id="266149"/>
    <lineage>
        <taxon>Eukaryota</taxon>
        <taxon>Sar</taxon>
        <taxon>Alveolata</taxon>
        <taxon>Ciliophora</taxon>
        <taxon>Intramacronucleata</taxon>
        <taxon>Oligohymenophorea</taxon>
        <taxon>Scuticociliatia</taxon>
        <taxon>Philasterida</taxon>
        <taxon>Pseudocohnilembidae</taxon>
        <taxon>Pseudocohnilembus</taxon>
    </lineage>
</organism>
<evidence type="ECO:0000313" key="3">
    <source>
        <dbReference type="Proteomes" id="UP000054937"/>
    </source>
</evidence>
<dbReference type="EMBL" id="LDAU01000082">
    <property type="protein sequence ID" value="KRX07636.1"/>
    <property type="molecule type" value="Genomic_DNA"/>
</dbReference>
<dbReference type="InParanoid" id="A0A0V0QZF7"/>
<dbReference type="PANTHER" id="PTHR12689:SF4">
    <property type="entry name" value="PROTEIN AAR2 HOMOLOG"/>
    <property type="match status" value="1"/>
</dbReference>
<sequence length="148" mass="17863">MIRIRLKISNFLLGEDFDSFEQWKDMFLLCTNVDKYIFEQGNIQYAIDLVPVLYGMLKQFPRDFFIDNISKDNFIKKSLMEFIQVCTEENENKKLINRAKKLQEMLEHKFLFFPSNKIIEKNDGKYQYEMDDEDKPNIVDLNQQFISF</sequence>
<keyword evidence="3" id="KW-1185">Reference proteome</keyword>
<comment type="caution">
    <text evidence="2">The sequence shown here is derived from an EMBL/GenBank/DDBJ whole genome shotgun (WGS) entry which is preliminary data.</text>
</comment>
<dbReference type="GO" id="GO:0000244">
    <property type="term" value="P:spliceosomal tri-snRNP complex assembly"/>
    <property type="evidence" value="ECO:0007669"/>
    <property type="project" value="TreeGrafter"/>
</dbReference>
<dbReference type="AlphaFoldDB" id="A0A0V0QZF7"/>
<dbReference type="CDD" id="cd13778">
    <property type="entry name" value="Aar2_C"/>
    <property type="match status" value="1"/>
</dbReference>
<dbReference type="Gene3D" id="1.25.40.550">
    <property type="entry name" value="Aar2, C-terminal domain-like"/>
    <property type="match status" value="1"/>
</dbReference>
<protein>
    <recommendedName>
        <fullName evidence="1">AAR2 C-terminal domain-containing protein</fullName>
    </recommendedName>
</protein>
<gene>
    <name evidence="2" type="ORF">PPERSA_11185</name>
</gene>
<accession>A0A0V0QZF7</accession>
<dbReference type="Pfam" id="PF05282">
    <property type="entry name" value="AAR2"/>
    <property type="match status" value="1"/>
</dbReference>
<evidence type="ECO:0000313" key="2">
    <source>
        <dbReference type="EMBL" id="KRX07636.1"/>
    </source>
</evidence>
<feature type="domain" description="AAR2 C-terminal" evidence="1">
    <location>
        <begin position="10"/>
        <end position="111"/>
    </location>
</feature>
<name>A0A0V0QZF7_PSEPJ</name>
<evidence type="ECO:0000259" key="1">
    <source>
        <dbReference type="Pfam" id="PF05282"/>
    </source>
</evidence>
<proteinExistence type="predicted"/>
<dbReference type="InterPro" id="IPR007946">
    <property type="entry name" value="AAR2"/>
</dbReference>